<comment type="cofactor">
    <cofactor evidence="1 6">
        <name>pyridoxal 5'-phosphate</name>
        <dbReference type="ChEBI" id="CHEBI:597326"/>
    </cofactor>
</comment>
<dbReference type="RefSeq" id="WP_100349547.1">
    <property type="nucleotide sequence ID" value="NZ_PGTZ01000007.1"/>
</dbReference>
<evidence type="ECO:0000256" key="4">
    <source>
        <dbReference type="ARBA" id="ARBA00022898"/>
    </source>
</evidence>
<evidence type="ECO:0000313" key="7">
    <source>
        <dbReference type="EMBL" id="PJI93932.1"/>
    </source>
</evidence>
<gene>
    <name evidence="7" type="ORF">CLV34_1413</name>
</gene>
<reference evidence="7 8" key="1">
    <citation type="submission" date="2017-11" db="EMBL/GenBank/DDBJ databases">
        <title>Genomic Encyclopedia of Archaeal and Bacterial Type Strains, Phase II (KMG-II): From Individual Species to Whole Genera.</title>
        <authorList>
            <person name="Goeker M."/>
        </authorList>
    </citation>
    <scope>NUCLEOTIDE SEQUENCE [LARGE SCALE GENOMIC DNA]</scope>
    <source>
        <strain evidence="7 8">DSM 22413</strain>
    </source>
</reference>
<evidence type="ECO:0000256" key="3">
    <source>
        <dbReference type="ARBA" id="ARBA00022679"/>
    </source>
</evidence>
<dbReference type="EMBL" id="PGTZ01000007">
    <property type="protein sequence ID" value="PJI93932.1"/>
    <property type="molecule type" value="Genomic_DNA"/>
</dbReference>
<dbReference type="CDD" id="cd00614">
    <property type="entry name" value="CGS_like"/>
    <property type="match status" value="1"/>
</dbReference>
<dbReference type="NCBIfam" id="NF005872">
    <property type="entry name" value="PRK07812.1"/>
    <property type="match status" value="1"/>
</dbReference>
<dbReference type="GO" id="GO:0006535">
    <property type="term" value="P:cysteine biosynthetic process from serine"/>
    <property type="evidence" value="ECO:0007669"/>
    <property type="project" value="TreeGrafter"/>
</dbReference>
<accession>A0A2M8WSL0</accession>
<dbReference type="GO" id="GO:0030170">
    <property type="term" value="F:pyridoxal phosphate binding"/>
    <property type="evidence" value="ECO:0007669"/>
    <property type="project" value="InterPro"/>
</dbReference>
<comment type="similarity">
    <text evidence="2 6">Belongs to the trans-sulfuration enzymes family.</text>
</comment>
<protein>
    <submittedName>
        <fullName evidence="7">O-acetylhomoserine sulfhydrylase</fullName>
    </submittedName>
</protein>
<dbReference type="PANTHER" id="PTHR43797:SF2">
    <property type="entry name" value="HOMOCYSTEINE_CYSTEINE SYNTHASE"/>
    <property type="match status" value="1"/>
</dbReference>
<evidence type="ECO:0000256" key="2">
    <source>
        <dbReference type="ARBA" id="ARBA00009077"/>
    </source>
</evidence>
<feature type="modified residue" description="N6-(pyridoxal phosphate)lysine" evidence="5">
    <location>
        <position position="215"/>
    </location>
</feature>
<dbReference type="InterPro" id="IPR000277">
    <property type="entry name" value="Cys/Met-Metab_PyrdxlP-dep_enz"/>
</dbReference>
<dbReference type="FunFam" id="3.40.640.10:FF:000035">
    <property type="entry name" value="O-succinylhomoserine sulfhydrylase"/>
    <property type="match status" value="1"/>
</dbReference>
<evidence type="ECO:0000256" key="6">
    <source>
        <dbReference type="RuleBase" id="RU362118"/>
    </source>
</evidence>
<organism evidence="7 8">
    <name type="scientific">Luteimicrobium subarcticum</name>
    <dbReference type="NCBI Taxonomy" id="620910"/>
    <lineage>
        <taxon>Bacteria</taxon>
        <taxon>Bacillati</taxon>
        <taxon>Actinomycetota</taxon>
        <taxon>Actinomycetes</taxon>
        <taxon>Micrococcales</taxon>
        <taxon>Luteimicrobium</taxon>
    </lineage>
</organism>
<dbReference type="GO" id="GO:0003961">
    <property type="term" value="F:O-acetylhomoserine aminocarboxypropyltransferase activity"/>
    <property type="evidence" value="ECO:0007669"/>
    <property type="project" value="TreeGrafter"/>
</dbReference>
<keyword evidence="8" id="KW-1185">Reference proteome</keyword>
<dbReference type="Pfam" id="PF01053">
    <property type="entry name" value="Cys_Met_Meta_PP"/>
    <property type="match status" value="1"/>
</dbReference>
<dbReference type="InterPro" id="IPR015424">
    <property type="entry name" value="PyrdxlP-dep_Trfase"/>
</dbReference>
<dbReference type="Gene3D" id="3.90.1150.10">
    <property type="entry name" value="Aspartate Aminotransferase, domain 1"/>
    <property type="match status" value="1"/>
</dbReference>
<sequence>MSNTPESAPAWSFETRQIHAGQQPEPGTGARALPIFQTTSYVFPDARTAAARFALQELGPIYTRIGNPTTEVVENRIADLEGGVGALLVSSGQAAETLAILNVAEAGDHVVASSSLYGGTYNLLHHTLAKLGIETTFVDDPHDLQQWRDAVRPNTKLFFGETIPNPRTDVLDIEGVAGVAHAAGVPLIVDNTVATPYLVRPFEWGADVVVHSATKYLGGHGTAVGGVIVDAGTFDFGREPERFPNYNQPDPSYHGLVYARDLGADGVFGVNLSFVLKARVQLLRDLGTAISPFNAFLIEQGIETLSLRLDKHVANAQAVAQWLEARDDVRHVHYAGLESSPWHANARKYAPKGPGAVLAFELDGGADAGQAFVSALRLHSNVANIGDVRSLVIHPASTTHSQLTPEEQAFSGVTPGLVRLAVGIEHLDDILADLELGFTAAKGALGGNAAGAADGDAEQG</sequence>
<dbReference type="OrthoDB" id="4966611at2"/>
<dbReference type="AlphaFoldDB" id="A0A2M8WSL0"/>
<dbReference type="GO" id="GO:0071269">
    <property type="term" value="P:L-homocysteine biosynthetic process"/>
    <property type="evidence" value="ECO:0007669"/>
    <property type="project" value="TreeGrafter"/>
</dbReference>
<proteinExistence type="inferred from homology"/>
<evidence type="ECO:0000313" key="8">
    <source>
        <dbReference type="Proteomes" id="UP000231586"/>
    </source>
</evidence>
<dbReference type="PANTHER" id="PTHR43797">
    <property type="entry name" value="HOMOCYSTEINE/CYSTEINE SYNTHASE"/>
    <property type="match status" value="1"/>
</dbReference>
<dbReference type="GO" id="GO:0019346">
    <property type="term" value="P:transsulfuration"/>
    <property type="evidence" value="ECO:0007669"/>
    <property type="project" value="InterPro"/>
</dbReference>
<keyword evidence="4 5" id="KW-0663">Pyridoxal phosphate</keyword>
<evidence type="ECO:0000256" key="5">
    <source>
        <dbReference type="PIRSR" id="PIRSR001434-2"/>
    </source>
</evidence>
<evidence type="ECO:0000256" key="1">
    <source>
        <dbReference type="ARBA" id="ARBA00001933"/>
    </source>
</evidence>
<dbReference type="PROSITE" id="PS00868">
    <property type="entry name" value="CYS_MET_METAB_PP"/>
    <property type="match status" value="1"/>
</dbReference>
<dbReference type="Gene3D" id="3.40.640.10">
    <property type="entry name" value="Type I PLP-dependent aspartate aminotransferase-like (Major domain)"/>
    <property type="match status" value="1"/>
</dbReference>
<dbReference type="InterPro" id="IPR015422">
    <property type="entry name" value="PyrdxlP-dep_Trfase_small"/>
</dbReference>
<dbReference type="GO" id="GO:0004124">
    <property type="term" value="F:cysteine synthase activity"/>
    <property type="evidence" value="ECO:0007669"/>
    <property type="project" value="TreeGrafter"/>
</dbReference>
<dbReference type="Proteomes" id="UP000231586">
    <property type="component" value="Unassembled WGS sequence"/>
</dbReference>
<keyword evidence="3" id="KW-0808">Transferase</keyword>
<name>A0A2M8WSL0_9MICO</name>
<dbReference type="InterPro" id="IPR015421">
    <property type="entry name" value="PyrdxlP-dep_Trfase_major"/>
</dbReference>
<dbReference type="GO" id="GO:0005737">
    <property type="term" value="C:cytoplasm"/>
    <property type="evidence" value="ECO:0007669"/>
    <property type="project" value="TreeGrafter"/>
</dbReference>
<dbReference type="SUPFAM" id="SSF53383">
    <property type="entry name" value="PLP-dependent transferases"/>
    <property type="match status" value="1"/>
</dbReference>
<dbReference type="InterPro" id="IPR006235">
    <property type="entry name" value="OAc-hSer/O-AcSer_sulfhydrylase"/>
</dbReference>
<dbReference type="PIRSF" id="PIRSF001434">
    <property type="entry name" value="CGS"/>
    <property type="match status" value="1"/>
</dbReference>
<dbReference type="NCBIfam" id="TIGR01326">
    <property type="entry name" value="OAH_OAS_sulfhy"/>
    <property type="match status" value="1"/>
</dbReference>
<dbReference type="InterPro" id="IPR054542">
    <property type="entry name" value="Cys_met_metab_PP"/>
</dbReference>
<comment type="caution">
    <text evidence="7">The sequence shown here is derived from an EMBL/GenBank/DDBJ whole genome shotgun (WGS) entry which is preliminary data.</text>
</comment>